<dbReference type="PANTHER" id="PTHR30204:SF94">
    <property type="entry name" value="HEAVY METAL-DEPENDENT TRANSCRIPTIONAL REGULATOR HI_0293-RELATED"/>
    <property type="match status" value="1"/>
</dbReference>
<sequence length="304" mass="33290">MRALRYYEKAGLVMPTRLPNGYREYDPVAVRQVERIRELTSLGLSVAQTRPFVECLAEGHDSGDECPSSLAAYRRAIADLDERMARLARCRDGLARHLEAAAGRAVPSAATRSRQGAAGSVRRRSPSGDGSRISRLVGSRMPAVRLPATDGSSVDLRTLGPGRTVFYVYPLTGRPGVDLPEGWESIPGAQGCTAEACGFRDHHDELREAGAARVFGLSTQAEDYQRELVGRLRLPFAMLADPGLDMCVGLGLPTFDAGGTTMYERLTMIVYDGVVEHVFYPVSSPDRHARQVLDWLRDGRSRGR</sequence>
<dbReference type="GO" id="GO:0003677">
    <property type="term" value="F:DNA binding"/>
    <property type="evidence" value="ECO:0007669"/>
    <property type="project" value="UniProtKB-KW"/>
</dbReference>
<dbReference type="AlphaFoldDB" id="A0A810N351"/>
<accession>A0A810N351</accession>
<dbReference type="KEGG" id="pry:Prubr_51220"/>
<keyword evidence="1" id="KW-0805">Transcription regulation</keyword>
<evidence type="ECO:0000256" key="2">
    <source>
        <dbReference type="ARBA" id="ARBA00023125"/>
    </source>
</evidence>
<reference evidence="7" key="1">
    <citation type="submission" date="2020-08" db="EMBL/GenBank/DDBJ databases">
        <title>Whole genome shotgun sequence of Polymorphospora rubra NBRC 101157.</title>
        <authorList>
            <person name="Komaki H."/>
            <person name="Tamura T."/>
        </authorList>
    </citation>
    <scope>NUCLEOTIDE SEQUENCE</scope>
    <source>
        <strain evidence="7">NBRC 101157</strain>
    </source>
</reference>
<dbReference type="InterPro" id="IPR000551">
    <property type="entry name" value="MerR-type_HTH_dom"/>
</dbReference>
<evidence type="ECO:0000259" key="6">
    <source>
        <dbReference type="PROSITE" id="PS51352"/>
    </source>
</evidence>
<dbReference type="PROSITE" id="PS51352">
    <property type="entry name" value="THIOREDOXIN_2"/>
    <property type="match status" value="1"/>
</dbReference>
<dbReference type="Pfam" id="PF08534">
    <property type="entry name" value="Redoxin"/>
    <property type="match status" value="1"/>
</dbReference>
<dbReference type="InterPro" id="IPR009061">
    <property type="entry name" value="DNA-bd_dom_put_sf"/>
</dbReference>
<dbReference type="GO" id="GO:0003700">
    <property type="term" value="F:DNA-binding transcription factor activity"/>
    <property type="evidence" value="ECO:0007669"/>
    <property type="project" value="InterPro"/>
</dbReference>
<dbReference type="InterPro" id="IPR036249">
    <property type="entry name" value="Thioredoxin-like_sf"/>
</dbReference>
<organism evidence="7 8">
    <name type="scientific">Polymorphospora rubra</name>
    <dbReference type="NCBI Taxonomy" id="338584"/>
    <lineage>
        <taxon>Bacteria</taxon>
        <taxon>Bacillati</taxon>
        <taxon>Actinomycetota</taxon>
        <taxon>Actinomycetes</taxon>
        <taxon>Micromonosporales</taxon>
        <taxon>Micromonosporaceae</taxon>
        <taxon>Polymorphospora</taxon>
    </lineage>
</organism>
<keyword evidence="3" id="KW-0804">Transcription</keyword>
<dbReference type="Pfam" id="PF13411">
    <property type="entry name" value="MerR_1"/>
    <property type="match status" value="1"/>
</dbReference>
<dbReference type="Gene3D" id="1.10.1660.10">
    <property type="match status" value="1"/>
</dbReference>
<evidence type="ECO:0000256" key="4">
    <source>
        <dbReference type="SAM" id="MobiDB-lite"/>
    </source>
</evidence>
<dbReference type="Gene3D" id="3.40.30.10">
    <property type="entry name" value="Glutaredoxin"/>
    <property type="match status" value="1"/>
</dbReference>
<dbReference type="CDD" id="cd03017">
    <property type="entry name" value="PRX_BCP"/>
    <property type="match status" value="1"/>
</dbReference>
<name>A0A810N351_9ACTN</name>
<evidence type="ECO:0000256" key="3">
    <source>
        <dbReference type="ARBA" id="ARBA00023163"/>
    </source>
</evidence>
<evidence type="ECO:0000313" key="8">
    <source>
        <dbReference type="Proteomes" id="UP000680866"/>
    </source>
</evidence>
<feature type="region of interest" description="Disordered" evidence="4">
    <location>
        <begin position="105"/>
        <end position="134"/>
    </location>
</feature>
<evidence type="ECO:0000313" key="7">
    <source>
        <dbReference type="EMBL" id="BCJ68101.1"/>
    </source>
</evidence>
<feature type="domain" description="Thioredoxin" evidence="6">
    <location>
        <begin position="135"/>
        <end position="298"/>
    </location>
</feature>
<dbReference type="InterPro" id="IPR047057">
    <property type="entry name" value="MerR_fam"/>
</dbReference>
<dbReference type="InterPro" id="IPR013740">
    <property type="entry name" value="Redoxin"/>
</dbReference>
<dbReference type="SUPFAM" id="SSF52833">
    <property type="entry name" value="Thioredoxin-like"/>
    <property type="match status" value="1"/>
</dbReference>
<dbReference type="EMBL" id="AP023359">
    <property type="protein sequence ID" value="BCJ68101.1"/>
    <property type="molecule type" value="Genomic_DNA"/>
</dbReference>
<proteinExistence type="predicted"/>
<keyword evidence="8" id="KW-1185">Reference proteome</keyword>
<keyword evidence="2" id="KW-0238">DNA-binding</keyword>
<dbReference type="SMART" id="SM00422">
    <property type="entry name" value="HTH_MERR"/>
    <property type="match status" value="1"/>
</dbReference>
<dbReference type="PROSITE" id="PS50937">
    <property type="entry name" value="HTH_MERR_2"/>
    <property type="match status" value="1"/>
</dbReference>
<evidence type="ECO:0000256" key="1">
    <source>
        <dbReference type="ARBA" id="ARBA00023015"/>
    </source>
</evidence>
<feature type="domain" description="HTH merR-type" evidence="5">
    <location>
        <begin position="1"/>
        <end position="55"/>
    </location>
</feature>
<dbReference type="InterPro" id="IPR013766">
    <property type="entry name" value="Thioredoxin_domain"/>
</dbReference>
<evidence type="ECO:0000259" key="5">
    <source>
        <dbReference type="PROSITE" id="PS50937"/>
    </source>
</evidence>
<gene>
    <name evidence="7" type="ORF">Prubr_51220</name>
</gene>
<dbReference type="GO" id="GO:0016491">
    <property type="term" value="F:oxidoreductase activity"/>
    <property type="evidence" value="ECO:0007669"/>
    <property type="project" value="InterPro"/>
</dbReference>
<dbReference type="Proteomes" id="UP000680866">
    <property type="component" value="Chromosome"/>
</dbReference>
<dbReference type="SUPFAM" id="SSF46955">
    <property type="entry name" value="Putative DNA-binding domain"/>
    <property type="match status" value="1"/>
</dbReference>
<protein>
    <submittedName>
        <fullName evidence="7">Putative thiol-specific antioxidant related protein/Peroxidoxin BcpB</fullName>
    </submittedName>
</protein>
<dbReference type="PANTHER" id="PTHR30204">
    <property type="entry name" value="REDOX-CYCLING DRUG-SENSING TRANSCRIPTIONAL ACTIVATOR SOXR"/>
    <property type="match status" value="1"/>
</dbReference>